<protein>
    <submittedName>
        <fullName evidence="3">Uncharacterized protein</fullName>
    </submittedName>
</protein>
<reference evidence="4" key="1">
    <citation type="submission" date="2019-02" db="EMBL/GenBank/DDBJ databases">
        <title>FDA dAtabase for Regulatory Grade micrObial Sequences (FDA-ARGOS): Supporting development and validation of Infectious Disease Dx tests.</title>
        <authorList>
            <person name="Duncan R."/>
            <person name="Fisher C."/>
            <person name="Tallon L."/>
            <person name="Sadzewicz L."/>
            <person name="Sengamalay N."/>
            <person name="Ott S."/>
            <person name="Godinez A."/>
            <person name="Nagaraj S."/>
            <person name="Vavikolanu K."/>
            <person name="Nadendla S."/>
            <person name="Aluvathingal J."/>
            <person name="Sichtig H."/>
        </authorList>
    </citation>
    <scope>NUCLEOTIDE SEQUENCE [LARGE SCALE GENOMIC DNA]</scope>
    <source>
        <strain evidence="4">FDAARGOS_361</strain>
    </source>
</reference>
<evidence type="ECO:0000256" key="1">
    <source>
        <dbReference type="SAM" id="Coils"/>
    </source>
</evidence>
<dbReference type="PANTHER" id="PTHR31540:SF1">
    <property type="entry name" value="CENTROSOMAL PROTEIN OF 131 KDA"/>
    <property type="match status" value="1"/>
</dbReference>
<dbReference type="GO" id="GO:0005929">
    <property type="term" value="C:cilium"/>
    <property type="evidence" value="ECO:0007669"/>
    <property type="project" value="GOC"/>
</dbReference>
<comment type="caution">
    <text evidence="3">The sequence shown here is derived from an EMBL/GenBank/DDBJ whole genome shotgun (WGS) entry which is preliminary data.</text>
</comment>
<dbReference type="VEuPathDB" id="TriTrypDB:LdBPK_351650.1"/>
<dbReference type="AlphaFoldDB" id="A0A504X8F5"/>
<dbReference type="EMBL" id="RHLC01000003">
    <property type="protein sequence ID" value="TPP44434.1"/>
    <property type="molecule type" value="Genomic_DNA"/>
</dbReference>
<feature type="coiled-coil region" evidence="1">
    <location>
        <begin position="282"/>
        <end position="393"/>
    </location>
</feature>
<dbReference type="VEuPathDB" id="TriTrypDB:LDHU3_35.2190"/>
<feature type="coiled-coil region" evidence="1">
    <location>
        <begin position="494"/>
        <end position="521"/>
    </location>
</feature>
<dbReference type="Proteomes" id="UP000318447">
    <property type="component" value="Unassembled WGS sequence"/>
</dbReference>
<evidence type="ECO:0000256" key="2">
    <source>
        <dbReference type="SAM" id="MobiDB-lite"/>
    </source>
</evidence>
<accession>A0A504X8F5</accession>
<dbReference type="PANTHER" id="PTHR31540">
    <property type="entry name" value="CENTROSOMAL PROTEIN OF 131 KDA"/>
    <property type="match status" value="1"/>
</dbReference>
<dbReference type="VEuPathDB" id="TriTrypDB:LdCL_350021400"/>
<keyword evidence="1" id="KW-0175">Coiled coil</keyword>
<dbReference type="GO" id="GO:0035735">
    <property type="term" value="P:intraciliary transport involved in cilium assembly"/>
    <property type="evidence" value="ECO:0007669"/>
    <property type="project" value="InterPro"/>
</dbReference>
<dbReference type="InterPro" id="IPR030465">
    <property type="entry name" value="CEP131"/>
</dbReference>
<organism evidence="3 4">
    <name type="scientific">Leishmania donovani</name>
    <dbReference type="NCBI Taxonomy" id="5661"/>
    <lineage>
        <taxon>Eukaryota</taxon>
        <taxon>Discoba</taxon>
        <taxon>Euglenozoa</taxon>
        <taxon>Kinetoplastea</taxon>
        <taxon>Metakinetoplastina</taxon>
        <taxon>Trypanosomatida</taxon>
        <taxon>Trypanosomatidae</taxon>
        <taxon>Leishmaniinae</taxon>
        <taxon>Leishmania</taxon>
    </lineage>
</organism>
<feature type="region of interest" description="Disordered" evidence="2">
    <location>
        <begin position="76"/>
        <end position="112"/>
    </location>
</feature>
<name>A0A504X8F5_LEIDO</name>
<sequence length="663" mass="77050">MHHGSSQPRRVTDDAGSCCSDLREMNEAKVANILSYLDSAAATQCEARSVRDCTLATSFSSVVPLTSSVLQHVTASTPAPSSINASPNDTPTHRHAPPGRSTSPPSVGVPAMSVSWITGGGAESAQNTYLGIKKRIEGMQFENEQLRRDNAELRSRLQQWRAEEANRKEEMREAVQGEVDELRNSHVQERKRAKAEKEKLEKAKEELTRQVDTLTVRLREEAAKHAEDVRRLEGTHAAALSSLRTKWAAQEKVNREKWRLAEAKRIKESTLQSLEPDIVLLLNRHKAEKARLREEYENELRQRDEAIAAKDASLEELKSKLRREADELLSREQEAVRNRLRDESERIHRQLEEERRLEQQRREQLEHHYEDQKRTLQREIERLGKEVLRLQSEQTSEQASFHEAVTSEVARVTGEVNERMKCLKEKLMLEFADREKDAKEENQRYLQSKEAEMRKKCELERDAAVTKVVQRLEEEHLRALESARGSDGMLRERYIQVTREKERLQVELDLVQEQLSTALEANRSKAEELQRIQDMANLSEQHISAIEDKVRSEYTKRMSILDHEWQKKLHELETQHVKEVWELQQRHGAATQEVARLRSDFEMEKKTLEQRHHAELSQINERILVAITKKENTIRHQSEQLLSLQEAVSVREQELQRHRQLLL</sequence>
<proteinExistence type="predicted"/>
<evidence type="ECO:0000313" key="4">
    <source>
        <dbReference type="Proteomes" id="UP000318447"/>
    </source>
</evidence>
<feature type="coiled-coil region" evidence="1">
    <location>
        <begin position="136"/>
        <end position="224"/>
    </location>
</feature>
<evidence type="ECO:0000313" key="3">
    <source>
        <dbReference type="EMBL" id="TPP44434.1"/>
    </source>
</evidence>
<feature type="compositionally biased region" description="Polar residues" evidence="2">
    <location>
        <begin position="76"/>
        <end position="90"/>
    </location>
</feature>
<gene>
    <name evidence="3" type="ORF">CGC21_6335</name>
</gene>